<keyword evidence="4" id="KW-1185">Reference proteome</keyword>
<dbReference type="HOGENOM" id="CLU_121878_0_0_11"/>
<dbReference type="PATRIC" id="fig|1618207.4.peg.96"/>
<evidence type="ECO:0000313" key="3">
    <source>
        <dbReference type="EMBL" id="AJT40405.1"/>
    </source>
</evidence>
<proteinExistence type="predicted"/>
<evidence type="ECO:0008006" key="5">
    <source>
        <dbReference type="Google" id="ProtNLM"/>
    </source>
</evidence>
<reference evidence="3 4" key="1">
    <citation type="journal article" date="2015" name="Genome Announc.">
        <title>Complete Genome Sequencing of Protease-Producing Novel Arthrobacter sp. Strain IHBB 11108 Using PacBio Single-Molecule Real-Time Sequencing Technology.</title>
        <authorList>
            <person name="Kiran S."/>
            <person name="Swarnkar M.K."/>
            <person name="Pal M."/>
            <person name="Thakur R."/>
            <person name="Tewari R."/>
            <person name="Singh A.K."/>
            <person name="Gulati A."/>
        </authorList>
    </citation>
    <scope>NUCLEOTIDE SEQUENCE [LARGE SCALE GENOMIC DNA]</scope>
    <source>
        <strain evidence="3 4">IHBB 11108</strain>
    </source>
</reference>
<dbReference type="STRING" id="1618207.UM93_00455"/>
<evidence type="ECO:0000256" key="1">
    <source>
        <dbReference type="SAM" id="MobiDB-lite"/>
    </source>
</evidence>
<feature type="region of interest" description="Disordered" evidence="1">
    <location>
        <begin position="1"/>
        <end position="22"/>
    </location>
</feature>
<keyword evidence="2" id="KW-0472">Membrane</keyword>
<name>A0A0D4BW91_9MICC</name>
<accession>A0A0D4BW91</accession>
<dbReference type="Pfam" id="PF14155">
    <property type="entry name" value="DUF4307"/>
    <property type="match status" value="1"/>
</dbReference>
<evidence type="ECO:0000313" key="4">
    <source>
        <dbReference type="Proteomes" id="UP000061839"/>
    </source>
</evidence>
<dbReference type="AlphaFoldDB" id="A0A0D4BW91"/>
<keyword evidence="2" id="KW-0812">Transmembrane</keyword>
<dbReference type="EMBL" id="CP011005">
    <property type="protein sequence ID" value="AJT40405.1"/>
    <property type="molecule type" value="Genomic_DNA"/>
</dbReference>
<protein>
    <recommendedName>
        <fullName evidence="5">DUF4307 domain-containing protein</fullName>
    </recommendedName>
</protein>
<sequence>MPQPASAQQVSPSLANRYGSPQRTLKGMSKGRRILLIGAVALVVLAFVSWLTFGRGPGADLKLIGFTVVNDSQTTVDFQVTKDPASTAQCEVKALDDSYTVVGWKIATVPANPVDQGTEQGRTTRQQVQLLTDSLAVSAVVDSCWIVQN</sequence>
<feature type="transmembrane region" description="Helical" evidence="2">
    <location>
        <begin position="34"/>
        <end position="53"/>
    </location>
</feature>
<gene>
    <name evidence="3" type="ORF">UM93_00455</name>
</gene>
<dbReference type="InterPro" id="IPR025443">
    <property type="entry name" value="DUF4307"/>
</dbReference>
<evidence type="ECO:0000256" key="2">
    <source>
        <dbReference type="SAM" id="Phobius"/>
    </source>
</evidence>
<dbReference type="Proteomes" id="UP000061839">
    <property type="component" value="Chromosome"/>
</dbReference>
<dbReference type="KEGG" id="ari:UM93_00455"/>
<organism evidence="3 4">
    <name type="scientific">Psychromicrobium lacuslunae</name>
    <dbReference type="NCBI Taxonomy" id="1618207"/>
    <lineage>
        <taxon>Bacteria</taxon>
        <taxon>Bacillati</taxon>
        <taxon>Actinomycetota</taxon>
        <taxon>Actinomycetes</taxon>
        <taxon>Micrococcales</taxon>
        <taxon>Micrococcaceae</taxon>
        <taxon>Psychromicrobium</taxon>
    </lineage>
</organism>
<keyword evidence="2" id="KW-1133">Transmembrane helix</keyword>